<comment type="caution">
    <text evidence="1">The sequence shown here is derived from an EMBL/GenBank/DDBJ whole genome shotgun (WGS) entry which is preliminary data.</text>
</comment>
<dbReference type="Proteomes" id="UP000886757">
    <property type="component" value="Unassembled WGS sequence"/>
</dbReference>
<dbReference type="EMBL" id="DVGK01000104">
    <property type="protein sequence ID" value="HIR14026.1"/>
    <property type="molecule type" value="Genomic_DNA"/>
</dbReference>
<evidence type="ECO:0000313" key="1">
    <source>
        <dbReference type="EMBL" id="HIR14026.1"/>
    </source>
</evidence>
<dbReference type="InterPro" id="IPR025664">
    <property type="entry name" value="Spore_III_AC/AD"/>
</dbReference>
<evidence type="ECO:0000313" key="2">
    <source>
        <dbReference type="Proteomes" id="UP000886757"/>
    </source>
</evidence>
<dbReference type="Pfam" id="PF06686">
    <property type="entry name" value="SpoIIIAC"/>
    <property type="match status" value="2"/>
</dbReference>
<proteinExistence type="predicted"/>
<accession>A0A9D1D9M5</accession>
<name>A0A9D1D9M5_9FIRM</name>
<dbReference type="AlphaFoldDB" id="A0A9D1D9M5"/>
<reference evidence="1" key="1">
    <citation type="submission" date="2020-10" db="EMBL/GenBank/DDBJ databases">
        <authorList>
            <person name="Gilroy R."/>
        </authorList>
    </citation>
    <scope>NUCLEOTIDE SEQUENCE</scope>
    <source>
        <strain evidence="1">ChiSjej4B22-8148</strain>
    </source>
</reference>
<sequence length="129" mass="14118">MDMIKIACLGLSGVMMGLLLRQVKSPLTEVVSLCTCLLIIFYSVTRLEFVLDLIETAGDYLSLEESYFRILMKIVGITYIADFSAALCRDAGYSAVASQIEIFGKISILAVSSPILMALLETVFSFLEG</sequence>
<reference evidence="1" key="2">
    <citation type="journal article" date="2021" name="PeerJ">
        <title>Extensive microbial diversity within the chicken gut microbiome revealed by metagenomics and culture.</title>
        <authorList>
            <person name="Gilroy R."/>
            <person name="Ravi A."/>
            <person name="Getino M."/>
            <person name="Pursley I."/>
            <person name="Horton D.L."/>
            <person name="Alikhan N.F."/>
            <person name="Baker D."/>
            <person name="Gharbi K."/>
            <person name="Hall N."/>
            <person name="Watson M."/>
            <person name="Adriaenssens E.M."/>
            <person name="Foster-Nyarko E."/>
            <person name="Jarju S."/>
            <person name="Secka A."/>
            <person name="Antonio M."/>
            <person name="Oren A."/>
            <person name="Chaudhuri R.R."/>
            <person name="La Ragione R."/>
            <person name="Hildebrand F."/>
            <person name="Pallen M.J."/>
        </authorList>
    </citation>
    <scope>NUCLEOTIDE SEQUENCE</scope>
    <source>
        <strain evidence="1">ChiSjej4B22-8148</strain>
    </source>
</reference>
<gene>
    <name evidence="1" type="ORF">IAB31_08910</name>
</gene>
<protein>
    <submittedName>
        <fullName evidence="1">Stage III sporulation protein AD</fullName>
    </submittedName>
</protein>
<organism evidence="1 2">
    <name type="scientific">Candidatus Choladousia intestinavium</name>
    <dbReference type="NCBI Taxonomy" id="2840727"/>
    <lineage>
        <taxon>Bacteria</taxon>
        <taxon>Bacillati</taxon>
        <taxon>Bacillota</taxon>
        <taxon>Clostridia</taxon>
        <taxon>Lachnospirales</taxon>
        <taxon>Lachnospiraceae</taxon>
        <taxon>Lachnospiraceae incertae sedis</taxon>
        <taxon>Candidatus Choladousia</taxon>
    </lineage>
</organism>